<dbReference type="RefSeq" id="WP_264713026.1">
    <property type="nucleotide sequence ID" value="NZ_JAPDNT010000003.1"/>
</dbReference>
<accession>A0AA41YPS1</accession>
<comment type="caution">
    <text evidence="2">The sequence shown here is derived from an EMBL/GenBank/DDBJ whole genome shotgun (WGS) entry which is preliminary data.</text>
</comment>
<reference evidence="2" key="1">
    <citation type="submission" date="2022-09" db="EMBL/GenBank/DDBJ databases">
        <title>Rhodovastum sp. nov. RN2-1 isolated from soil in Seongnam, South Korea.</title>
        <authorList>
            <person name="Le N.T."/>
        </authorList>
    </citation>
    <scope>NUCLEOTIDE SEQUENCE</scope>
    <source>
        <strain evidence="2">RN2-1</strain>
    </source>
</reference>
<feature type="chain" id="PRO_5041203458" evidence="1">
    <location>
        <begin position="23"/>
        <end position="180"/>
    </location>
</feature>
<dbReference type="InterPro" id="IPR006311">
    <property type="entry name" value="TAT_signal"/>
</dbReference>
<dbReference type="PROSITE" id="PS51318">
    <property type="entry name" value="TAT"/>
    <property type="match status" value="1"/>
</dbReference>
<sequence>MRDVDRRTRVSRRIFLRGSATAVPAAAAAAAGMTVTAESAWAQAAKNLKPQTMATLVKAARDTYPHDRLADSYYITAVAVYDSADPTLRALMESGVAMLDAEAKKRFGTPYLDVLSETDRVSVLRAVEGSPFFKKLRGDLVVTLYNQKPVWVKFGYEGASADKGGYINRGFNDLDWLPEV</sequence>
<evidence type="ECO:0000313" key="3">
    <source>
        <dbReference type="Proteomes" id="UP001165679"/>
    </source>
</evidence>
<keyword evidence="1" id="KW-0732">Signal</keyword>
<feature type="signal peptide" evidence="1">
    <location>
        <begin position="1"/>
        <end position="22"/>
    </location>
</feature>
<evidence type="ECO:0000256" key="1">
    <source>
        <dbReference type="SAM" id="SignalP"/>
    </source>
</evidence>
<reference evidence="2" key="2">
    <citation type="submission" date="2022-10" db="EMBL/GenBank/DDBJ databases">
        <authorList>
            <person name="Trinh H.N."/>
        </authorList>
    </citation>
    <scope>NUCLEOTIDE SEQUENCE</scope>
    <source>
        <strain evidence="2">RN2-1</strain>
    </source>
</reference>
<keyword evidence="3" id="KW-1185">Reference proteome</keyword>
<protein>
    <submittedName>
        <fullName evidence="2">Gluconate 2-dehydrogenase subunit 3 family protein</fullName>
    </submittedName>
</protein>
<gene>
    <name evidence="2" type="ORF">OL599_07365</name>
</gene>
<evidence type="ECO:0000313" key="2">
    <source>
        <dbReference type="EMBL" id="MCW3474398.1"/>
    </source>
</evidence>
<name>A0AA41YPS1_9PROT</name>
<organism evidence="2 3">
    <name type="scientific">Limobrevibacterium gyesilva</name>
    <dbReference type="NCBI Taxonomy" id="2991712"/>
    <lineage>
        <taxon>Bacteria</taxon>
        <taxon>Pseudomonadati</taxon>
        <taxon>Pseudomonadota</taxon>
        <taxon>Alphaproteobacteria</taxon>
        <taxon>Acetobacterales</taxon>
        <taxon>Acetobacteraceae</taxon>
        <taxon>Limobrevibacterium</taxon>
    </lineage>
</organism>
<dbReference type="AlphaFoldDB" id="A0AA41YPS1"/>
<dbReference type="Proteomes" id="UP001165679">
    <property type="component" value="Unassembled WGS sequence"/>
</dbReference>
<proteinExistence type="predicted"/>
<dbReference type="EMBL" id="JAPDNT010000003">
    <property type="protein sequence ID" value="MCW3474398.1"/>
    <property type="molecule type" value="Genomic_DNA"/>
</dbReference>